<gene>
    <name evidence="3" type="ORF">FHS92_003233</name>
</gene>
<evidence type="ECO:0000313" key="3">
    <source>
        <dbReference type="EMBL" id="MBB6125471.1"/>
    </source>
</evidence>
<dbReference type="InterPro" id="IPR010982">
    <property type="entry name" value="Lambda_DNA-bd_dom_sf"/>
</dbReference>
<keyword evidence="4" id="KW-1185">Reference proteome</keyword>
<dbReference type="Pfam" id="PF01381">
    <property type="entry name" value="HTH_3"/>
    <property type="match status" value="1"/>
</dbReference>
<dbReference type="Gene3D" id="1.10.260.40">
    <property type="entry name" value="lambda repressor-like DNA-binding domains"/>
    <property type="match status" value="1"/>
</dbReference>
<evidence type="ECO:0000313" key="4">
    <source>
        <dbReference type="Proteomes" id="UP000552700"/>
    </source>
</evidence>
<comment type="caution">
    <text evidence="3">The sequence shown here is derived from an EMBL/GenBank/DDBJ whole genome shotgun (WGS) entry which is preliminary data.</text>
</comment>
<name>A0A841JBH8_9SPHN</name>
<sequence length="418" mass="46635">MQVKMARGRVEELKGKLDQLNGAYSRGETPSNEEFRVKLIAEIDQLEKEIELHGRLQISDDTLLPSESLEDLPETLIAARIARGMTQMDLAKFLGYKMQQIQQYEEDRYRATSLWRLITIAEALGVKIHQAGNLMGNRTMGPVDATKTARFPIGEMYTRGWIGPWDGGAIDAAKEAPGRLERFLAKAYGSNPASRNRHVRSKGVPHEGAISAWEARVISLADAGPLETAFDPVKVNPAWVRTIARFSAIRGGVRRIKSHLNDIGIHFIIESPLPGMQIDGGAIRTPAGQMIVALTLRDYRLEWFWLALMYELGHLVLHIAPGEYDGIFDEIAAPAMSAIDEDADVYAREALIPSAQWQSCKSKDAFTHGTILEDAERLRIDPSVVVARAREMFPDKRMPSGVIRDRDVRRQLGNDTEG</sequence>
<organism evidence="3 4">
    <name type="scientific">Sphingobium subterraneum</name>
    <dbReference type="NCBI Taxonomy" id="627688"/>
    <lineage>
        <taxon>Bacteria</taxon>
        <taxon>Pseudomonadati</taxon>
        <taxon>Pseudomonadota</taxon>
        <taxon>Alphaproteobacteria</taxon>
        <taxon>Sphingomonadales</taxon>
        <taxon>Sphingomonadaceae</taxon>
        <taxon>Sphingobium</taxon>
    </lineage>
</organism>
<feature type="coiled-coil region" evidence="1">
    <location>
        <begin position="3"/>
        <end position="56"/>
    </location>
</feature>
<accession>A0A841JBH8</accession>
<dbReference type="AlphaFoldDB" id="A0A841JBH8"/>
<dbReference type="SMART" id="SM00530">
    <property type="entry name" value="HTH_XRE"/>
    <property type="match status" value="1"/>
</dbReference>
<feature type="domain" description="HTH cro/C1-type" evidence="2">
    <location>
        <begin position="76"/>
        <end position="131"/>
    </location>
</feature>
<evidence type="ECO:0000259" key="2">
    <source>
        <dbReference type="PROSITE" id="PS50943"/>
    </source>
</evidence>
<proteinExistence type="predicted"/>
<dbReference type="GO" id="GO:0003677">
    <property type="term" value="F:DNA binding"/>
    <property type="evidence" value="ECO:0007669"/>
    <property type="project" value="InterPro"/>
</dbReference>
<protein>
    <submittedName>
        <fullName evidence="3">HTH-type transcriptional regulator/antitoxin HigA</fullName>
    </submittedName>
</protein>
<dbReference type="Proteomes" id="UP000552700">
    <property type="component" value="Unassembled WGS sequence"/>
</dbReference>
<keyword evidence="1" id="KW-0175">Coiled coil</keyword>
<evidence type="ECO:0000256" key="1">
    <source>
        <dbReference type="SAM" id="Coils"/>
    </source>
</evidence>
<reference evidence="3 4" key="1">
    <citation type="submission" date="2020-08" db="EMBL/GenBank/DDBJ databases">
        <title>Genomic Encyclopedia of Type Strains, Phase IV (KMG-IV): sequencing the most valuable type-strain genomes for metagenomic binning, comparative biology and taxonomic classification.</title>
        <authorList>
            <person name="Goeker M."/>
        </authorList>
    </citation>
    <scope>NUCLEOTIDE SEQUENCE [LARGE SCALE GENOMIC DNA]</scope>
    <source>
        <strain evidence="3 4">DSM 102255</strain>
    </source>
</reference>
<dbReference type="InterPro" id="IPR001387">
    <property type="entry name" value="Cro/C1-type_HTH"/>
</dbReference>
<dbReference type="CDD" id="cd00093">
    <property type="entry name" value="HTH_XRE"/>
    <property type="match status" value="1"/>
</dbReference>
<dbReference type="SUPFAM" id="SSF47413">
    <property type="entry name" value="lambda repressor-like DNA-binding domains"/>
    <property type="match status" value="1"/>
</dbReference>
<dbReference type="PROSITE" id="PS50943">
    <property type="entry name" value="HTH_CROC1"/>
    <property type="match status" value="1"/>
</dbReference>
<dbReference type="EMBL" id="JACIJP010000007">
    <property type="protein sequence ID" value="MBB6125471.1"/>
    <property type="molecule type" value="Genomic_DNA"/>
</dbReference>